<reference evidence="6" key="1">
    <citation type="submission" date="2021-01" db="EMBL/GenBank/DDBJ databases">
        <authorList>
            <person name="Corre E."/>
            <person name="Pelletier E."/>
            <person name="Niang G."/>
            <person name="Scheremetjew M."/>
            <person name="Finn R."/>
            <person name="Kale V."/>
            <person name="Holt S."/>
            <person name="Cochrane G."/>
            <person name="Meng A."/>
            <person name="Brown T."/>
            <person name="Cohen L."/>
        </authorList>
    </citation>
    <scope>NUCLEOTIDE SEQUENCE</scope>
    <source>
        <strain evidence="6">RCC1130</strain>
    </source>
</reference>
<name>A0A7S0P4C2_9EUKA</name>
<dbReference type="Pfam" id="PF00632">
    <property type="entry name" value="HECT"/>
    <property type="match status" value="1"/>
</dbReference>
<evidence type="ECO:0000256" key="4">
    <source>
        <dbReference type="SAM" id="MobiDB-lite"/>
    </source>
</evidence>
<dbReference type="InterPro" id="IPR045322">
    <property type="entry name" value="HECTD1/TRIP12-like"/>
</dbReference>
<sequence>MTIFQAIRQFGAAPAVGGRDSSSDNLSSGASSSLGQRLWGDVHTVHYRLATTAEECEPDGDARLDVTASAEVEDGAAAAERTVSVRPHDAAPLLCTLGRALPEIMPSTHTSSSVLRLLWLLQALAEHWPCLFSRAELAEMGANGDAALPPSAFVNRKLNAKLLRQLQDPLALCSRSLPGWCSALTSDCGFLFNFDSRRLFLHSTAFGLSRALQRLQQHSQEGGASSVSSERSEFRLGRLPRQKVRISRARVMDSAFKVMELYASHKALLEVEYFGEVGTGLGPTLEFYTLVSLELRRSELGLWHSEEPPPSTDGEAAHSPHVHAPHGLFPRPVAQGDGSAGVPARTLGLFTFMGRFVAKAMLDNRLVDLPFSTPFYRHLLGHELGMADLLALSPQLHASLRQLHELALERNRLLRAGAPSAQVAALSLQGCAVSDLGLDFTLPGFPQVELVAGGAEVSVTLDNLSEYVQLVLQKMLLDGVRAQMDAFSKGFSEVFGAERLRAFSADELDLLFNGMRERWDRETVVEQLKFDHGYTRSSQAVSFLLDILSEFNEPQLRQFLKFVTGSPRLPVGGLARLSPRLTIVQKRPEGALSADAYLPSVMTCANYLKLPDYSSKAVMKERLLTAINEGQGCFLLS</sequence>
<proteinExistence type="predicted"/>
<evidence type="ECO:0000259" key="5">
    <source>
        <dbReference type="PROSITE" id="PS50237"/>
    </source>
</evidence>
<dbReference type="GO" id="GO:0061630">
    <property type="term" value="F:ubiquitin protein ligase activity"/>
    <property type="evidence" value="ECO:0007669"/>
    <property type="project" value="InterPro"/>
</dbReference>
<dbReference type="SMART" id="SM00119">
    <property type="entry name" value="HECTc"/>
    <property type="match status" value="1"/>
</dbReference>
<dbReference type="PANTHER" id="PTHR45670:SF1">
    <property type="entry name" value="E3 UBIQUITIN-PROTEIN LIGASE HECTD1"/>
    <property type="match status" value="1"/>
</dbReference>
<dbReference type="PROSITE" id="PS50237">
    <property type="entry name" value="HECT"/>
    <property type="match status" value="1"/>
</dbReference>
<feature type="region of interest" description="Disordered" evidence="4">
    <location>
        <begin position="303"/>
        <end position="337"/>
    </location>
</feature>
<evidence type="ECO:0000256" key="2">
    <source>
        <dbReference type="ARBA" id="ARBA00022786"/>
    </source>
</evidence>
<feature type="compositionally biased region" description="Low complexity" evidence="4">
    <location>
        <begin position="17"/>
        <end position="34"/>
    </location>
</feature>
<feature type="region of interest" description="Disordered" evidence="4">
    <location>
        <begin position="14"/>
        <end position="34"/>
    </location>
</feature>
<feature type="domain" description="HECT" evidence="5">
    <location>
        <begin position="266"/>
        <end position="637"/>
    </location>
</feature>
<dbReference type="GO" id="GO:0043161">
    <property type="term" value="P:proteasome-mediated ubiquitin-dependent protein catabolic process"/>
    <property type="evidence" value="ECO:0007669"/>
    <property type="project" value="TreeGrafter"/>
</dbReference>
<evidence type="ECO:0000256" key="3">
    <source>
        <dbReference type="PROSITE-ProRule" id="PRU00104"/>
    </source>
</evidence>
<organism evidence="6">
    <name type="scientific">Calcidiscus leptoporus</name>
    <dbReference type="NCBI Taxonomy" id="127549"/>
    <lineage>
        <taxon>Eukaryota</taxon>
        <taxon>Haptista</taxon>
        <taxon>Haptophyta</taxon>
        <taxon>Prymnesiophyceae</taxon>
        <taxon>Coccolithales</taxon>
        <taxon>Calcidiscaceae</taxon>
        <taxon>Calcidiscus</taxon>
    </lineage>
</organism>
<dbReference type="CDD" id="cd00078">
    <property type="entry name" value="HECTc"/>
    <property type="match status" value="1"/>
</dbReference>
<dbReference type="InterPro" id="IPR000569">
    <property type="entry name" value="HECT_dom"/>
</dbReference>
<keyword evidence="2 3" id="KW-0833">Ubl conjugation pathway</keyword>
<dbReference type="SUPFAM" id="SSF56204">
    <property type="entry name" value="Hect, E3 ligase catalytic domain"/>
    <property type="match status" value="1"/>
</dbReference>
<dbReference type="InterPro" id="IPR035983">
    <property type="entry name" value="Hect_E3_ubiquitin_ligase"/>
</dbReference>
<evidence type="ECO:0000256" key="1">
    <source>
        <dbReference type="ARBA" id="ARBA00022679"/>
    </source>
</evidence>
<evidence type="ECO:0000313" key="6">
    <source>
        <dbReference type="EMBL" id="CAD8551513.1"/>
    </source>
</evidence>
<gene>
    <name evidence="6" type="ORF">CLEP1334_LOCUS26803</name>
</gene>
<protein>
    <recommendedName>
        <fullName evidence="5">HECT domain-containing protein</fullName>
    </recommendedName>
</protein>
<keyword evidence="1" id="KW-0808">Transferase</keyword>
<feature type="active site" description="Glycyl thioester intermediate" evidence="3">
    <location>
        <position position="604"/>
    </location>
</feature>
<dbReference type="EMBL" id="HBER01053681">
    <property type="protein sequence ID" value="CAD8551513.1"/>
    <property type="molecule type" value="Transcribed_RNA"/>
</dbReference>
<accession>A0A7S0P4C2</accession>
<dbReference type="Gene3D" id="3.30.2410.10">
    <property type="entry name" value="Hect, E3 ligase catalytic domain"/>
    <property type="match status" value="1"/>
</dbReference>
<dbReference type="AlphaFoldDB" id="A0A7S0P4C2"/>
<dbReference type="PANTHER" id="PTHR45670">
    <property type="entry name" value="E3 UBIQUITIN-PROTEIN LIGASE TRIP12"/>
    <property type="match status" value="1"/>
</dbReference>
<dbReference type="GO" id="GO:0000209">
    <property type="term" value="P:protein polyubiquitination"/>
    <property type="evidence" value="ECO:0007669"/>
    <property type="project" value="TreeGrafter"/>
</dbReference>
<dbReference type="Gene3D" id="3.90.1750.10">
    <property type="entry name" value="Hect, E3 ligase catalytic domains"/>
    <property type="match status" value="1"/>
</dbReference>